<feature type="compositionally biased region" description="Basic and acidic residues" evidence="1">
    <location>
        <begin position="397"/>
        <end position="418"/>
    </location>
</feature>
<proteinExistence type="predicted"/>
<organism evidence="3 4">
    <name type="scientific">Stylophora pistillata</name>
    <name type="common">Smooth cauliflower coral</name>
    <dbReference type="NCBI Taxonomy" id="50429"/>
    <lineage>
        <taxon>Eukaryota</taxon>
        <taxon>Metazoa</taxon>
        <taxon>Cnidaria</taxon>
        <taxon>Anthozoa</taxon>
        <taxon>Hexacorallia</taxon>
        <taxon>Scleractinia</taxon>
        <taxon>Astrocoeniina</taxon>
        <taxon>Pocilloporidae</taxon>
        <taxon>Stylophora</taxon>
    </lineage>
</organism>
<keyword evidence="4" id="KW-1185">Reference proteome</keyword>
<evidence type="ECO:0000256" key="2">
    <source>
        <dbReference type="SAM" id="SignalP"/>
    </source>
</evidence>
<accession>A0A2B4SQM2</accession>
<dbReference type="EMBL" id="LSMT01000039">
    <property type="protein sequence ID" value="PFX31180.1"/>
    <property type="molecule type" value="Genomic_DNA"/>
</dbReference>
<feature type="compositionally biased region" description="Basic and acidic residues" evidence="1">
    <location>
        <begin position="425"/>
        <end position="439"/>
    </location>
</feature>
<dbReference type="OrthoDB" id="5945140at2759"/>
<comment type="caution">
    <text evidence="3">The sequence shown here is derived from an EMBL/GenBank/DDBJ whole genome shotgun (WGS) entry which is preliminary data.</text>
</comment>
<feature type="chain" id="PRO_5012473793" evidence="2">
    <location>
        <begin position="22"/>
        <end position="564"/>
    </location>
</feature>
<evidence type="ECO:0000313" key="4">
    <source>
        <dbReference type="Proteomes" id="UP000225706"/>
    </source>
</evidence>
<reference evidence="4" key="1">
    <citation type="journal article" date="2017" name="bioRxiv">
        <title>Comparative analysis of the genomes of Stylophora pistillata and Acropora digitifera provides evidence for extensive differences between species of corals.</title>
        <authorList>
            <person name="Voolstra C.R."/>
            <person name="Li Y."/>
            <person name="Liew Y.J."/>
            <person name="Baumgarten S."/>
            <person name="Zoccola D."/>
            <person name="Flot J.-F."/>
            <person name="Tambutte S."/>
            <person name="Allemand D."/>
            <person name="Aranda M."/>
        </authorList>
    </citation>
    <scope>NUCLEOTIDE SEQUENCE [LARGE SCALE GENOMIC DNA]</scope>
</reference>
<evidence type="ECO:0000313" key="3">
    <source>
        <dbReference type="EMBL" id="PFX31180.1"/>
    </source>
</evidence>
<name>A0A2B4SQM2_STYPI</name>
<feature type="compositionally biased region" description="Polar residues" evidence="1">
    <location>
        <begin position="474"/>
        <end position="495"/>
    </location>
</feature>
<gene>
    <name evidence="3" type="ORF">AWC38_SpisGene3990</name>
</gene>
<feature type="region of interest" description="Disordered" evidence="1">
    <location>
        <begin position="458"/>
        <end position="518"/>
    </location>
</feature>
<dbReference type="AlphaFoldDB" id="A0A2B4SQM2"/>
<keyword evidence="2" id="KW-0732">Signal</keyword>
<dbReference type="Proteomes" id="UP000225706">
    <property type="component" value="Unassembled WGS sequence"/>
</dbReference>
<protein>
    <submittedName>
        <fullName evidence="3">Uncharacterized protein</fullName>
    </submittedName>
</protein>
<sequence>MARFLLLLGVITSVFCQDAMAVQFSKQQESQLRNLLKEEAGSFRKGMQMMCPKSPGQWQRLNVTNACFSAKDKKHGSFIIPLEGFVVALKVVHTSGRVTCEKDRCHANHGQGSFYSKWGCSASHPYIGSTPLGTFITLPSKQVIFPREKFIRDKALSAWYALPGFDPESPFIVFHDFSNPEYFPRGQVLQLWYGEVLKDVSVKDNHGETCAEVYACNLRKSAYPMITLDTKKVAAKVVNPLALKSFDLNTPRCKTFSCTLKRRGEFCSLKSGNFKMANQGENGKPMIRSSLSSRSRRFRFFLICGNCDVVSVADNVEKNKTGAQEEKSVIAVSENHSEDKHGTHLERPFLDLRVERDELKSTELQDQDKRQGFHHRAFDHIEHDAKSLGIEKTCCRSDHDGRNSQEKLDETQQSHRAAEASLQLHEPDKSKRGRGEDTMQGKAACIRPNLTRQRVVGSVDSLQRKGQLVDEPEISTTTITENSPNGENQASSTTKLKTDGVAPHPSRVEEEQSTRGSSISRWKRVAALKWKMNKVDVKKIERDAATANEEYEMMLENLTLYGVL</sequence>
<feature type="region of interest" description="Disordered" evidence="1">
    <location>
        <begin position="397"/>
        <end position="446"/>
    </location>
</feature>
<feature type="signal peptide" evidence="2">
    <location>
        <begin position="1"/>
        <end position="21"/>
    </location>
</feature>
<evidence type="ECO:0000256" key="1">
    <source>
        <dbReference type="SAM" id="MobiDB-lite"/>
    </source>
</evidence>